<gene>
    <name evidence="2" type="ORF">MIPYR_40246</name>
</gene>
<evidence type="ECO:0000313" key="2">
    <source>
        <dbReference type="EMBL" id="SBS73574.1"/>
    </source>
</evidence>
<proteinExistence type="predicted"/>
<protein>
    <recommendedName>
        <fullName evidence="3">DUF3618 domain-containing protein</fullName>
    </recommendedName>
</protein>
<dbReference type="Gene3D" id="1.20.120.20">
    <property type="entry name" value="Apolipoprotein"/>
    <property type="match status" value="1"/>
</dbReference>
<dbReference type="Pfam" id="PF12277">
    <property type="entry name" value="DUF3618"/>
    <property type="match status" value="1"/>
</dbReference>
<dbReference type="RefSeq" id="WP_295576653.1">
    <property type="nucleotide sequence ID" value="NZ_FLQR01000008.1"/>
</dbReference>
<evidence type="ECO:0000256" key="1">
    <source>
        <dbReference type="SAM" id="MobiDB-lite"/>
    </source>
</evidence>
<feature type="compositionally biased region" description="Basic and acidic residues" evidence="1">
    <location>
        <begin position="155"/>
        <end position="170"/>
    </location>
</feature>
<dbReference type="AlphaFoldDB" id="A0A1Y5P4G1"/>
<reference evidence="2" key="1">
    <citation type="submission" date="2016-03" db="EMBL/GenBank/DDBJ databases">
        <authorList>
            <person name="Ploux O."/>
        </authorList>
    </citation>
    <scope>NUCLEOTIDE SEQUENCE</scope>
    <source>
        <strain evidence="2">UC1</strain>
    </source>
</reference>
<accession>A0A1Y5P4G1</accession>
<dbReference type="InterPro" id="IPR022062">
    <property type="entry name" value="DUF3618"/>
</dbReference>
<organism evidence="2">
    <name type="scientific">uncultured Microbacterium sp</name>
    <dbReference type="NCBI Taxonomy" id="191216"/>
    <lineage>
        <taxon>Bacteria</taxon>
        <taxon>Bacillati</taxon>
        <taxon>Actinomycetota</taxon>
        <taxon>Actinomycetes</taxon>
        <taxon>Micrococcales</taxon>
        <taxon>Microbacteriaceae</taxon>
        <taxon>Microbacterium</taxon>
        <taxon>environmental samples</taxon>
    </lineage>
</organism>
<evidence type="ECO:0008006" key="3">
    <source>
        <dbReference type="Google" id="ProtNLM"/>
    </source>
</evidence>
<sequence length="191" mass="19703">MSDSPEAIRADIERTREELGQDVDALADKVTPSKIAQRQADKVRGAFVSVRERVMGAADDASSSASSAASGLAHGAADVAHDVKVKAEGAPLAVGLIAFGFGLLVSSLIPASRKEKELAESVKDTAQPLVDEVASVAKEVAGDLKQPAQEAAAAVKDRATEAVETVKSEATDAADTVSDQAQQSREHLSNG</sequence>
<name>A0A1Y5P4G1_9MICO</name>
<feature type="region of interest" description="Disordered" evidence="1">
    <location>
        <begin position="152"/>
        <end position="191"/>
    </location>
</feature>
<dbReference type="SUPFAM" id="SSF58113">
    <property type="entry name" value="Apolipoprotein A-I"/>
    <property type="match status" value="1"/>
</dbReference>
<dbReference type="EMBL" id="FLQR01000008">
    <property type="protein sequence ID" value="SBS73574.1"/>
    <property type="molecule type" value="Genomic_DNA"/>
</dbReference>